<dbReference type="GO" id="GO:0046872">
    <property type="term" value="F:metal ion binding"/>
    <property type="evidence" value="ECO:0007669"/>
    <property type="project" value="UniProtKB-KW"/>
</dbReference>
<evidence type="ECO:0000256" key="2">
    <source>
        <dbReference type="PIRSR" id="PIRSR005962-1"/>
    </source>
</evidence>
<dbReference type="PIRSF" id="PIRSF005962">
    <property type="entry name" value="Pept_M20D_amidohydro"/>
    <property type="match status" value="1"/>
</dbReference>
<feature type="binding site" evidence="2">
    <location>
        <position position="137"/>
    </location>
    <ligand>
        <name>Mn(2+)</name>
        <dbReference type="ChEBI" id="CHEBI:29035"/>
        <label>2</label>
    </ligand>
</feature>
<dbReference type="FunFam" id="3.30.70.360:FF:000001">
    <property type="entry name" value="N-acetyldiaminopimelate deacetylase"/>
    <property type="match status" value="1"/>
</dbReference>
<dbReference type="Proteomes" id="UP000595823">
    <property type="component" value="Chromosome"/>
</dbReference>
<dbReference type="Gene3D" id="3.40.630.10">
    <property type="entry name" value="Zn peptidases"/>
    <property type="match status" value="1"/>
</dbReference>
<dbReference type="Pfam" id="PF01546">
    <property type="entry name" value="Peptidase_M20"/>
    <property type="match status" value="1"/>
</dbReference>
<feature type="binding site" evidence="2">
    <location>
        <position position="163"/>
    </location>
    <ligand>
        <name>Mn(2+)</name>
        <dbReference type="ChEBI" id="CHEBI:29035"/>
        <label>2</label>
    </ligand>
</feature>
<proteinExistence type="predicted"/>
<feature type="binding site" evidence="2">
    <location>
        <position position="103"/>
    </location>
    <ligand>
        <name>Mn(2+)</name>
        <dbReference type="ChEBI" id="CHEBI:29035"/>
        <label>2</label>
    </ligand>
</feature>
<evidence type="ECO:0000313" key="5">
    <source>
        <dbReference type="Proteomes" id="UP000595823"/>
    </source>
</evidence>
<dbReference type="InterPro" id="IPR017439">
    <property type="entry name" value="Amidohydrolase"/>
</dbReference>
<dbReference type="AlphaFoldDB" id="A0A7T6Z754"/>
<dbReference type="GO" id="GO:0019877">
    <property type="term" value="P:diaminopimelate biosynthetic process"/>
    <property type="evidence" value="ECO:0007669"/>
    <property type="project" value="UniProtKB-ARBA"/>
</dbReference>
<dbReference type="EMBL" id="CP054705">
    <property type="protein sequence ID" value="QQK78021.1"/>
    <property type="molecule type" value="Genomic_DNA"/>
</dbReference>
<feature type="binding site" evidence="2">
    <location>
        <position position="101"/>
    </location>
    <ligand>
        <name>Mn(2+)</name>
        <dbReference type="ChEBI" id="CHEBI:29035"/>
        <label>2</label>
    </ligand>
</feature>
<dbReference type="InterPro" id="IPR036264">
    <property type="entry name" value="Bact_exopeptidase_dim_dom"/>
</dbReference>
<sequence>MIRKEAEQLMPWLSGIRRDFHMYPELGMEEYRTMDKITGYLQELNIPYEKNIANTGVVGMIEGNNPDGKTVALRADMDALPIHEENDVPYRSKHKGKMHACGHDAHMTILLGAACILASARARLPGNVKLLFQPAEETVGGAAPMIKEGVLENPDVDAVLGLHVAPELPVGSVGVKYGQMNASSDALALTVHGEGAHAAYPAGGKDAIVIAAQIISALQTVVSRNVDARESAVVTFGTISGGTQPNIIADRVHLQGTMRTLDPKIRTGALDRIQETVKYVAKGLGGSAELAIEPGYTALINNDKMIDLVKGVGIDLLGEKKVTIIPKPSLGVEDFSFFAAEVPGAFYRLGVRNEEKGIIHGGHTPRFDIDERALAVGAAMQAGNVWRFFRQQG</sequence>
<dbReference type="PANTHER" id="PTHR11014">
    <property type="entry name" value="PEPTIDASE M20 FAMILY MEMBER"/>
    <property type="match status" value="1"/>
</dbReference>
<keyword evidence="2" id="KW-0464">Manganese</keyword>
<dbReference type="InterPro" id="IPR002933">
    <property type="entry name" value="Peptidase_M20"/>
</dbReference>
<evidence type="ECO:0000259" key="3">
    <source>
        <dbReference type="Pfam" id="PF07687"/>
    </source>
</evidence>
<name>A0A7T6Z754_9BACI</name>
<organism evidence="4 5">
    <name type="scientific">Salicibibacter cibarius</name>
    <dbReference type="NCBI Taxonomy" id="2743000"/>
    <lineage>
        <taxon>Bacteria</taxon>
        <taxon>Bacillati</taxon>
        <taxon>Bacillota</taxon>
        <taxon>Bacilli</taxon>
        <taxon>Bacillales</taxon>
        <taxon>Bacillaceae</taxon>
        <taxon>Salicibibacter</taxon>
    </lineage>
</organism>
<dbReference type="InterPro" id="IPR011650">
    <property type="entry name" value="Peptidase_M20_dimer"/>
</dbReference>
<accession>A0A7T6Z754</accession>
<keyword evidence="5" id="KW-1185">Reference proteome</keyword>
<feature type="domain" description="Peptidase M20 dimerisation" evidence="3">
    <location>
        <begin position="187"/>
        <end position="281"/>
    </location>
</feature>
<protein>
    <submittedName>
        <fullName evidence="4">Amidohydrolase</fullName>
    </submittedName>
</protein>
<gene>
    <name evidence="4" type="ORF">HUG15_22160</name>
</gene>
<comment type="cofactor">
    <cofactor evidence="2">
        <name>Mn(2+)</name>
        <dbReference type="ChEBI" id="CHEBI:29035"/>
    </cofactor>
    <text evidence="2">The Mn(2+) ion enhances activity.</text>
</comment>
<dbReference type="PANTHER" id="PTHR11014:SF63">
    <property type="entry name" value="METALLOPEPTIDASE, PUTATIVE (AFU_ORTHOLOGUE AFUA_6G09600)-RELATED"/>
    <property type="match status" value="1"/>
</dbReference>
<evidence type="ECO:0000256" key="1">
    <source>
        <dbReference type="ARBA" id="ARBA00022801"/>
    </source>
</evidence>
<dbReference type="SUPFAM" id="SSF53187">
    <property type="entry name" value="Zn-dependent exopeptidases"/>
    <property type="match status" value="1"/>
</dbReference>
<keyword evidence="2" id="KW-0479">Metal-binding</keyword>
<dbReference type="RefSeq" id="WP_200125925.1">
    <property type="nucleotide sequence ID" value="NZ_CP054705.1"/>
</dbReference>
<feature type="binding site" evidence="2">
    <location>
        <position position="363"/>
    </location>
    <ligand>
        <name>Mn(2+)</name>
        <dbReference type="ChEBI" id="CHEBI:29035"/>
        <label>2</label>
    </ligand>
</feature>
<dbReference type="SUPFAM" id="SSF55031">
    <property type="entry name" value="Bacterial exopeptidase dimerisation domain"/>
    <property type="match status" value="1"/>
</dbReference>
<dbReference type="GO" id="GO:0050118">
    <property type="term" value="F:N-acetyldiaminopimelate deacetylase activity"/>
    <property type="evidence" value="ECO:0007669"/>
    <property type="project" value="UniProtKB-ARBA"/>
</dbReference>
<keyword evidence="1 4" id="KW-0378">Hydrolase</keyword>
<evidence type="ECO:0000313" key="4">
    <source>
        <dbReference type="EMBL" id="QQK78021.1"/>
    </source>
</evidence>
<dbReference type="Gene3D" id="3.30.70.360">
    <property type="match status" value="1"/>
</dbReference>
<dbReference type="Pfam" id="PF07687">
    <property type="entry name" value="M20_dimer"/>
    <property type="match status" value="1"/>
</dbReference>
<reference evidence="4 5" key="1">
    <citation type="submission" date="2020-06" db="EMBL/GenBank/DDBJ databases">
        <title>Genomic analysis of Salicibibacter sp. NKC5-3.</title>
        <authorList>
            <person name="Oh Y.J."/>
        </authorList>
    </citation>
    <scope>NUCLEOTIDE SEQUENCE [LARGE SCALE GENOMIC DNA]</scope>
    <source>
        <strain evidence="4 5">NKC5-3</strain>
    </source>
</reference>
<dbReference type="KEGG" id="scia:HUG15_22160"/>
<dbReference type="NCBIfam" id="TIGR01891">
    <property type="entry name" value="amidohydrolases"/>
    <property type="match status" value="1"/>
</dbReference>